<feature type="transmembrane region" description="Helical" evidence="7">
    <location>
        <begin position="107"/>
        <end position="125"/>
    </location>
</feature>
<comment type="subcellular location">
    <subcellularLocation>
        <location evidence="1">Cell membrane</location>
        <topology evidence="1">Multi-pass membrane protein</topology>
    </subcellularLocation>
</comment>
<evidence type="ECO:0000256" key="6">
    <source>
        <dbReference type="ARBA" id="ARBA00023136"/>
    </source>
</evidence>
<reference evidence="9 10" key="1">
    <citation type="submission" date="2023-07" db="EMBL/GenBank/DDBJ databases">
        <title>Genomic Encyclopedia of Type Strains, Phase IV (KMG-IV): sequencing the most valuable type-strain genomes for metagenomic binning, comparative biology and taxonomic classification.</title>
        <authorList>
            <person name="Goeker M."/>
        </authorList>
    </citation>
    <scope>NUCLEOTIDE SEQUENCE [LARGE SCALE GENOMIC DNA]</scope>
    <source>
        <strain evidence="9 10">DSM 23837</strain>
    </source>
</reference>
<evidence type="ECO:0000256" key="4">
    <source>
        <dbReference type="ARBA" id="ARBA00022692"/>
    </source>
</evidence>
<feature type="transmembrane region" description="Helical" evidence="7">
    <location>
        <begin position="16"/>
        <end position="34"/>
    </location>
</feature>
<dbReference type="InterPro" id="IPR036259">
    <property type="entry name" value="MFS_trans_sf"/>
</dbReference>
<keyword evidence="6 7" id="KW-0472">Membrane</keyword>
<dbReference type="InterPro" id="IPR000849">
    <property type="entry name" value="Sugar_P_transporter"/>
</dbReference>
<evidence type="ECO:0000256" key="3">
    <source>
        <dbReference type="ARBA" id="ARBA00022475"/>
    </source>
</evidence>
<name>A0ABT9WQ34_9BACI</name>
<feature type="transmembrane region" description="Helical" evidence="7">
    <location>
        <begin position="265"/>
        <end position="285"/>
    </location>
</feature>
<evidence type="ECO:0000256" key="5">
    <source>
        <dbReference type="ARBA" id="ARBA00022989"/>
    </source>
</evidence>
<dbReference type="Pfam" id="PF07690">
    <property type="entry name" value="MFS_1"/>
    <property type="match status" value="1"/>
</dbReference>
<dbReference type="Proteomes" id="UP001223586">
    <property type="component" value="Unassembled WGS sequence"/>
</dbReference>
<evidence type="ECO:0000313" key="10">
    <source>
        <dbReference type="Proteomes" id="UP001223586"/>
    </source>
</evidence>
<dbReference type="InterPro" id="IPR011701">
    <property type="entry name" value="MFS"/>
</dbReference>
<dbReference type="InterPro" id="IPR020846">
    <property type="entry name" value="MFS_dom"/>
</dbReference>
<dbReference type="EMBL" id="JAUSTT010000006">
    <property type="protein sequence ID" value="MDQ0175402.1"/>
    <property type="molecule type" value="Genomic_DNA"/>
</dbReference>
<protein>
    <submittedName>
        <fullName evidence="9">Sugar phosphate permease</fullName>
    </submittedName>
</protein>
<dbReference type="RefSeq" id="WP_307227700.1">
    <property type="nucleotide sequence ID" value="NZ_JAUSTT010000006.1"/>
</dbReference>
<keyword evidence="3" id="KW-1003">Cell membrane</keyword>
<dbReference type="SUPFAM" id="SSF103473">
    <property type="entry name" value="MFS general substrate transporter"/>
    <property type="match status" value="1"/>
</dbReference>
<keyword evidence="5 7" id="KW-1133">Transmembrane helix</keyword>
<evidence type="ECO:0000256" key="1">
    <source>
        <dbReference type="ARBA" id="ARBA00004651"/>
    </source>
</evidence>
<dbReference type="PANTHER" id="PTHR11662:SF399">
    <property type="entry name" value="FI19708P1-RELATED"/>
    <property type="match status" value="1"/>
</dbReference>
<feature type="transmembrane region" description="Helical" evidence="7">
    <location>
        <begin position="85"/>
        <end position="101"/>
    </location>
</feature>
<gene>
    <name evidence="9" type="ORF">J2S08_001236</name>
</gene>
<sequence length="417" mass="45809">MEEPIEKGTPNERIPYWVKVVSVFFLGWLVIYAARTVLNPLMGDIQAEFSLTKAQLGLISSLFFFAYAATQIPSGIIGDKIGRKRVLVPGFIVFGLFAALTGTMHTYVYFISAWIIVGAAQGTYYGPQYALSSEAIPPHRITLGSAIINSGMAFGTSIGYYISSYVVLEWGASWRVPFYIIAVPIILVGLLMAWVIKDKPKNVQAKVKEQDTDVPTEPFKFSSLFKNRNLLMAYITIFCSIYGFFMILTWLPYYLESERGLTGGSIAFVSSLVPWAAIPGSLFFSWVSDKIGRRKPVVLFLLPVAFVTTASIVYFENMTILYISLIVYGICGKISLNPILVALVANNAPKQALSTAFSVYNFIGMSSSILAPYVTGYLSDVTGKMASGFYLASALLVVGFIAMLFVKEEKQPTTAAA</sequence>
<keyword evidence="2" id="KW-0813">Transport</keyword>
<keyword evidence="4 7" id="KW-0812">Transmembrane</keyword>
<feature type="transmembrane region" description="Helical" evidence="7">
    <location>
        <begin position="146"/>
        <end position="168"/>
    </location>
</feature>
<feature type="transmembrane region" description="Helical" evidence="7">
    <location>
        <begin position="230"/>
        <end position="253"/>
    </location>
</feature>
<dbReference type="PANTHER" id="PTHR11662">
    <property type="entry name" value="SOLUTE CARRIER FAMILY 17"/>
    <property type="match status" value="1"/>
</dbReference>
<evidence type="ECO:0000256" key="2">
    <source>
        <dbReference type="ARBA" id="ARBA00022448"/>
    </source>
</evidence>
<feature type="domain" description="Major facilitator superfamily (MFS) profile" evidence="8">
    <location>
        <begin position="20"/>
        <end position="411"/>
    </location>
</feature>
<feature type="transmembrane region" description="Helical" evidence="7">
    <location>
        <begin position="174"/>
        <end position="196"/>
    </location>
</feature>
<dbReference type="InterPro" id="IPR050382">
    <property type="entry name" value="MFS_Na/Anion_cotransporter"/>
</dbReference>
<evidence type="ECO:0000256" key="7">
    <source>
        <dbReference type="SAM" id="Phobius"/>
    </source>
</evidence>
<comment type="caution">
    <text evidence="9">The sequence shown here is derived from an EMBL/GenBank/DDBJ whole genome shotgun (WGS) entry which is preliminary data.</text>
</comment>
<feature type="transmembrane region" description="Helical" evidence="7">
    <location>
        <begin position="54"/>
        <end position="73"/>
    </location>
</feature>
<feature type="transmembrane region" description="Helical" evidence="7">
    <location>
        <begin position="297"/>
        <end position="315"/>
    </location>
</feature>
<accession>A0ABT9WQ34</accession>
<proteinExistence type="predicted"/>
<dbReference type="PROSITE" id="PS50850">
    <property type="entry name" value="MFS"/>
    <property type="match status" value="1"/>
</dbReference>
<organism evidence="9 10">
    <name type="scientific">Bacillus chungangensis</name>
    <dbReference type="NCBI Taxonomy" id="587633"/>
    <lineage>
        <taxon>Bacteria</taxon>
        <taxon>Bacillati</taxon>
        <taxon>Bacillota</taxon>
        <taxon>Bacilli</taxon>
        <taxon>Bacillales</taxon>
        <taxon>Bacillaceae</taxon>
        <taxon>Bacillus</taxon>
    </lineage>
</organism>
<evidence type="ECO:0000313" key="9">
    <source>
        <dbReference type="EMBL" id="MDQ0175402.1"/>
    </source>
</evidence>
<dbReference type="Gene3D" id="1.20.1250.20">
    <property type="entry name" value="MFS general substrate transporter like domains"/>
    <property type="match status" value="2"/>
</dbReference>
<evidence type="ECO:0000259" key="8">
    <source>
        <dbReference type="PROSITE" id="PS50850"/>
    </source>
</evidence>
<feature type="transmembrane region" description="Helical" evidence="7">
    <location>
        <begin position="357"/>
        <end position="375"/>
    </location>
</feature>
<feature type="transmembrane region" description="Helical" evidence="7">
    <location>
        <begin position="387"/>
        <end position="406"/>
    </location>
</feature>
<keyword evidence="10" id="KW-1185">Reference proteome</keyword>
<feature type="transmembrane region" description="Helical" evidence="7">
    <location>
        <begin position="321"/>
        <end position="345"/>
    </location>
</feature>
<dbReference type="PIRSF" id="PIRSF002808">
    <property type="entry name" value="Hexose_phosphate_transp"/>
    <property type="match status" value="1"/>
</dbReference>